<name>A0A9Q1AU72_9SAUR</name>
<gene>
    <name evidence="1" type="ORF">JRQ81_006976</name>
</gene>
<accession>A0A9Q1AU72</accession>
<proteinExistence type="predicted"/>
<evidence type="ECO:0000313" key="2">
    <source>
        <dbReference type="Proteomes" id="UP001142489"/>
    </source>
</evidence>
<protein>
    <submittedName>
        <fullName evidence="1">Uncharacterized protein</fullName>
    </submittedName>
</protein>
<dbReference type="Proteomes" id="UP001142489">
    <property type="component" value="Unassembled WGS sequence"/>
</dbReference>
<organism evidence="1 2">
    <name type="scientific">Phrynocephalus forsythii</name>
    <dbReference type="NCBI Taxonomy" id="171643"/>
    <lineage>
        <taxon>Eukaryota</taxon>
        <taxon>Metazoa</taxon>
        <taxon>Chordata</taxon>
        <taxon>Craniata</taxon>
        <taxon>Vertebrata</taxon>
        <taxon>Euteleostomi</taxon>
        <taxon>Lepidosauria</taxon>
        <taxon>Squamata</taxon>
        <taxon>Bifurcata</taxon>
        <taxon>Unidentata</taxon>
        <taxon>Episquamata</taxon>
        <taxon>Toxicofera</taxon>
        <taxon>Iguania</taxon>
        <taxon>Acrodonta</taxon>
        <taxon>Agamidae</taxon>
        <taxon>Agaminae</taxon>
        <taxon>Phrynocephalus</taxon>
    </lineage>
</organism>
<dbReference type="AlphaFoldDB" id="A0A9Q1AU72"/>
<dbReference type="EMBL" id="JAPFRF010000014">
    <property type="protein sequence ID" value="KAJ7311360.1"/>
    <property type="molecule type" value="Genomic_DNA"/>
</dbReference>
<evidence type="ECO:0000313" key="1">
    <source>
        <dbReference type="EMBL" id="KAJ7311360.1"/>
    </source>
</evidence>
<comment type="caution">
    <text evidence="1">The sequence shown here is derived from an EMBL/GenBank/DDBJ whole genome shotgun (WGS) entry which is preliminary data.</text>
</comment>
<keyword evidence="2" id="KW-1185">Reference proteome</keyword>
<sequence length="95" mass="10385">MSSGEAPSQTLDPPPASFFNSVSAVQKTITNRPTEIKDNLPGVVILRLLGLQYLSKGGDMGKNPHFVKEHFVHIDKEEARASVVPLTRSEESLRA</sequence>
<reference evidence="1" key="1">
    <citation type="journal article" date="2023" name="DNA Res.">
        <title>Chromosome-level genome assembly of Phrynocephalus forsythii using third-generation DNA sequencing and Hi-C analysis.</title>
        <authorList>
            <person name="Qi Y."/>
            <person name="Zhao W."/>
            <person name="Zhao Y."/>
            <person name="Niu C."/>
            <person name="Cao S."/>
            <person name="Zhang Y."/>
        </authorList>
    </citation>
    <scope>NUCLEOTIDE SEQUENCE</scope>
    <source>
        <tissue evidence="1">Muscle</tissue>
    </source>
</reference>